<keyword evidence="1" id="KW-0175">Coiled coil</keyword>
<keyword evidence="5" id="KW-1185">Reference proteome</keyword>
<reference evidence="4" key="3">
    <citation type="submission" date="2016-03" db="UniProtKB">
        <authorList>
            <consortium name="EnsemblProtists"/>
        </authorList>
    </citation>
    <scope>IDENTIFICATION</scope>
</reference>
<feature type="region of interest" description="Disordered" evidence="2">
    <location>
        <begin position="502"/>
        <end position="537"/>
    </location>
</feature>
<dbReference type="OMA" id="FCESSIV"/>
<evidence type="ECO:0000313" key="3">
    <source>
        <dbReference type="EMBL" id="EKX32400.1"/>
    </source>
</evidence>
<evidence type="ECO:0000313" key="4">
    <source>
        <dbReference type="EnsemblProtists" id="EKX32400"/>
    </source>
</evidence>
<feature type="coiled-coil region" evidence="1">
    <location>
        <begin position="29"/>
        <end position="56"/>
    </location>
</feature>
<name>L1I972_GUITC</name>
<reference evidence="3 5" key="1">
    <citation type="journal article" date="2012" name="Nature">
        <title>Algal genomes reveal evolutionary mosaicism and the fate of nucleomorphs.</title>
        <authorList>
            <consortium name="DOE Joint Genome Institute"/>
            <person name="Curtis B.A."/>
            <person name="Tanifuji G."/>
            <person name="Burki F."/>
            <person name="Gruber A."/>
            <person name="Irimia M."/>
            <person name="Maruyama S."/>
            <person name="Arias M.C."/>
            <person name="Ball S.G."/>
            <person name="Gile G.H."/>
            <person name="Hirakawa Y."/>
            <person name="Hopkins J.F."/>
            <person name="Kuo A."/>
            <person name="Rensing S.A."/>
            <person name="Schmutz J."/>
            <person name="Symeonidi A."/>
            <person name="Elias M."/>
            <person name="Eveleigh R.J."/>
            <person name="Herman E.K."/>
            <person name="Klute M.J."/>
            <person name="Nakayama T."/>
            <person name="Obornik M."/>
            <person name="Reyes-Prieto A."/>
            <person name="Armbrust E.V."/>
            <person name="Aves S.J."/>
            <person name="Beiko R.G."/>
            <person name="Coutinho P."/>
            <person name="Dacks J.B."/>
            <person name="Durnford D.G."/>
            <person name="Fast N.M."/>
            <person name="Green B.R."/>
            <person name="Grisdale C.J."/>
            <person name="Hempel F."/>
            <person name="Henrissat B."/>
            <person name="Hoppner M.P."/>
            <person name="Ishida K."/>
            <person name="Kim E."/>
            <person name="Koreny L."/>
            <person name="Kroth P.G."/>
            <person name="Liu Y."/>
            <person name="Malik S.B."/>
            <person name="Maier U.G."/>
            <person name="McRose D."/>
            <person name="Mock T."/>
            <person name="Neilson J.A."/>
            <person name="Onodera N.T."/>
            <person name="Poole A.M."/>
            <person name="Pritham E.J."/>
            <person name="Richards T.A."/>
            <person name="Rocap G."/>
            <person name="Roy S.W."/>
            <person name="Sarai C."/>
            <person name="Schaack S."/>
            <person name="Shirato S."/>
            <person name="Slamovits C.H."/>
            <person name="Spencer D.F."/>
            <person name="Suzuki S."/>
            <person name="Worden A.Z."/>
            <person name="Zauner S."/>
            <person name="Barry K."/>
            <person name="Bell C."/>
            <person name="Bharti A.K."/>
            <person name="Crow J.A."/>
            <person name="Grimwood J."/>
            <person name="Kramer R."/>
            <person name="Lindquist E."/>
            <person name="Lucas S."/>
            <person name="Salamov A."/>
            <person name="McFadden G.I."/>
            <person name="Lane C.E."/>
            <person name="Keeling P.J."/>
            <person name="Gray M.W."/>
            <person name="Grigoriev I.V."/>
            <person name="Archibald J.M."/>
        </authorList>
    </citation>
    <scope>NUCLEOTIDE SEQUENCE</scope>
    <source>
        <strain evidence="3 5">CCMP2712</strain>
    </source>
</reference>
<evidence type="ECO:0000256" key="1">
    <source>
        <dbReference type="SAM" id="Coils"/>
    </source>
</evidence>
<dbReference type="AlphaFoldDB" id="L1I972"/>
<dbReference type="KEGG" id="gtt:GUITHDRAFT_121450"/>
<feature type="region of interest" description="Disordered" evidence="2">
    <location>
        <begin position="66"/>
        <end position="87"/>
    </location>
</feature>
<organism evidence="3">
    <name type="scientific">Guillardia theta (strain CCMP2712)</name>
    <name type="common">Cryptophyte</name>
    <dbReference type="NCBI Taxonomy" id="905079"/>
    <lineage>
        <taxon>Eukaryota</taxon>
        <taxon>Cryptophyceae</taxon>
        <taxon>Pyrenomonadales</taxon>
        <taxon>Geminigeraceae</taxon>
        <taxon>Guillardia</taxon>
    </lineage>
</organism>
<reference evidence="5" key="2">
    <citation type="submission" date="2012-11" db="EMBL/GenBank/DDBJ databases">
        <authorList>
            <person name="Kuo A."/>
            <person name="Curtis B.A."/>
            <person name="Tanifuji G."/>
            <person name="Burki F."/>
            <person name="Gruber A."/>
            <person name="Irimia M."/>
            <person name="Maruyama S."/>
            <person name="Arias M.C."/>
            <person name="Ball S.G."/>
            <person name="Gile G.H."/>
            <person name="Hirakawa Y."/>
            <person name="Hopkins J.F."/>
            <person name="Rensing S.A."/>
            <person name="Schmutz J."/>
            <person name="Symeonidi A."/>
            <person name="Elias M."/>
            <person name="Eveleigh R.J."/>
            <person name="Herman E.K."/>
            <person name="Klute M.J."/>
            <person name="Nakayama T."/>
            <person name="Obornik M."/>
            <person name="Reyes-Prieto A."/>
            <person name="Armbrust E.V."/>
            <person name="Aves S.J."/>
            <person name="Beiko R.G."/>
            <person name="Coutinho P."/>
            <person name="Dacks J.B."/>
            <person name="Durnford D.G."/>
            <person name="Fast N.M."/>
            <person name="Green B.R."/>
            <person name="Grisdale C."/>
            <person name="Hempe F."/>
            <person name="Henrissat B."/>
            <person name="Hoppner M.P."/>
            <person name="Ishida K.-I."/>
            <person name="Kim E."/>
            <person name="Koreny L."/>
            <person name="Kroth P.G."/>
            <person name="Liu Y."/>
            <person name="Malik S.-B."/>
            <person name="Maier U.G."/>
            <person name="McRose D."/>
            <person name="Mock T."/>
            <person name="Neilson J.A."/>
            <person name="Onodera N.T."/>
            <person name="Poole A.M."/>
            <person name="Pritham E.J."/>
            <person name="Richards T.A."/>
            <person name="Rocap G."/>
            <person name="Roy S.W."/>
            <person name="Sarai C."/>
            <person name="Schaack S."/>
            <person name="Shirato S."/>
            <person name="Slamovits C.H."/>
            <person name="Spencer D.F."/>
            <person name="Suzuki S."/>
            <person name="Worden A.Z."/>
            <person name="Zauner S."/>
            <person name="Barry K."/>
            <person name="Bell C."/>
            <person name="Bharti A.K."/>
            <person name="Crow J.A."/>
            <person name="Grimwood J."/>
            <person name="Kramer R."/>
            <person name="Lindquist E."/>
            <person name="Lucas S."/>
            <person name="Salamov A."/>
            <person name="McFadden G.I."/>
            <person name="Lane C.E."/>
            <person name="Keeling P.J."/>
            <person name="Gray M.W."/>
            <person name="Grigoriev I.V."/>
            <person name="Archibald J.M."/>
        </authorList>
    </citation>
    <scope>NUCLEOTIDE SEQUENCE</scope>
    <source>
        <strain evidence="5">CCMP2712</strain>
    </source>
</reference>
<gene>
    <name evidence="3" type="ORF">GUITHDRAFT_121450</name>
</gene>
<dbReference type="EMBL" id="JH993192">
    <property type="protein sequence ID" value="EKX32400.1"/>
    <property type="molecule type" value="Genomic_DNA"/>
</dbReference>
<accession>L1I972</accession>
<feature type="coiled-coil region" evidence="1">
    <location>
        <begin position="142"/>
        <end position="218"/>
    </location>
</feature>
<dbReference type="HOGENOM" id="CLU_430520_0_0_1"/>
<feature type="compositionally biased region" description="Basic and acidic residues" evidence="2">
    <location>
        <begin position="583"/>
        <end position="607"/>
    </location>
</feature>
<dbReference type="PaxDb" id="55529-EKX32400"/>
<dbReference type="GeneID" id="17289115"/>
<dbReference type="EnsemblProtists" id="EKX32400">
    <property type="protein sequence ID" value="EKX32400"/>
    <property type="gene ID" value="GUITHDRAFT_121450"/>
</dbReference>
<evidence type="ECO:0000313" key="5">
    <source>
        <dbReference type="Proteomes" id="UP000011087"/>
    </source>
</evidence>
<sequence length="636" mass="74853">MGEIVLPITSPLHLTSAQDISELNIHLRYSQLVKAYESLQHEKQEAEKKYEYQLSAMRQLLKRRDSSDLKAGLAPRQATNAKEEGDEKRLVQELRRRLVEQQNKMESLQGDLLLAVDQGIKYRESLRRMVEFQETREKEEVLESERGENKRLMSRNLQLNSELMRLSRANDEQQEHMEQQQQDIAGLRLLLAGTREQLEEQLKEARDLTVTLADVMAQLDQDKFDATSAREKTRKMVDQVTQSCSAMIGELRMSVLECVGMRTRLEAAHESERTPAQLDRQQEQIQAATNFLRTLEGDIYSICELVKESKPDVSWFEREWRRVSEETEELEGRKEESRQLMAACSDKTQTIADLQAELGEVRSSLDRKLTAMAATNEKLEAERAEKEKQLEHARRELEKVRDEASWRLQQRQKEAEVLTREREELEQKLRAKSVECEAMKMKAKEAEEAKAKVMDDLHKLRSEQARGRDEEVEKLLEIARCKSEVSEKLERELAEEAEKREELAQALREAQEETSHVRLQRLRDEEEGRRERRRLEREKELLTNAREEWTKREERWRNELDMLLRSNEELRVQVETFNSQAAKAKEEEREKEEREKEEREKEEREKTQQNSEKSQSDALQTPARPTRLSKIDDEVS</sequence>
<proteinExistence type="predicted"/>
<feature type="region of interest" description="Disordered" evidence="2">
    <location>
        <begin position="576"/>
        <end position="636"/>
    </location>
</feature>
<protein>
    <submittedName>
        <fullName evidence="3 4">Uncharacterized protein</fullName>
    </submittedName>
</protein>
<feature type="compositionally biased region" description="Polar residues" evidence="2">
    <location>
        <begin position="608"/>
        <end position="619"/>
    </location>
</feature>
<dbReference type="RefSeq" id="XP_005819380.1">
    <property type="nucleotide sequence ID" value="XM_005819323.1"/>
</dbReference>
<evidence type="ECO:0000256" key="2">
    <source>
        <dbReference type="SAM" id="MobiDB-lite"/>
    </source>
</evidence>
<dbReference type="STRING" id="905079.L1I972"/>
<dbReference type="Proteomes" id="UP000011087">
    <property type="component" value="Unassembled WGS sequence"/>
</dbReference>